<dbReference type="GO" id="GO:0005737">
    <property type="term" value="C:cytoplasm"/>
    <property type="evidence" value="ECO:0007669"/>
    <property type="project" value="UniProtKB-SubCell"/>
</dbReference>
<dbReference type="OrthoDB" id="5294622at2"/>
<dbReference type="Proteomes" id="UP000305674">
    <property type="component" value="Unassembled WGS sequence"/>
</dbReference>
<dbReference type="Gene3D" id="1.10.3900.10">
    <property type="entry name" value="YacF-like"/>
    <property type="match status" value="1"/>
</dbReference>
<evidence type="ECO:0000256" key="5">
    <source>
        <dbReference type="HAMAP-Rule" id="MF_01092"/>
    </source>
</evidence>
<proteinExistence type="inferred from homology"/>
<evidence type="ECO:0000256" key="2">
    <source>
        <dbReference type="ARBA" id="ARBA00022618"/>
    </source>
</evidence>
<evidence type="ECO:0000256" key="1">
    <source>
        <dbReference type="ARBA" id="ARBA00022490"/>
    </source>
</evidence>
<reference evidence="6 7" key="1">
    <citation type="submission" date="2019-04" db="EMBL/GenBank/DDBJ databases">
        <authorList>
            <person name="Hwang J.C."/>
        </authorList>
    </citation>
    <scope>NUCLEOTIDE SEQUENCE [LARGE SCALE GENOMIC DNA]</scope>
    <source>
        <strain evidence="6 7">IMCC35001</strain>
    </source>
</reference>
<comment type="caution">
    <text evidence="6">The sequence shown here is derived from an EMBL/GenBank/DDBJ whole genome shotgun (WGS) entry which is preliminary data.</text>
</comment>
<keyword evidence="2 5" id="KW-0132">Cell division</keyword>
<dbReference type="HAMAP" id="MF_01092">
    <property type="entry name" value="ZapD"/>
    <property type="match status" value="1"/>
</dbReference>
<gene>
    <name evidence="5" type="primary">zapD</name>
    <name evidence="6" type="ORF">FCL40_01625</name>
</gene>
<name>A0A4U1BJC6_9GAMM</name>
<dbReference type="InterPro" id="IPR036268">
    <property type="entry name" value="ZapD_sf"/>
</dbReference>
<evidence type="ECO:0000313" key="6">
    <source>
        <dbReference type="EMBL" id="TKB51282.1"/>
    </source>
</evidence>
<dbReference type="GO" id="GO:0043093">
    <property type="term" value="P:FtsZ-dependent cytokinesis"/>
    <property type="evidence" value="ECO:0007669"/>
    <property type="project" value="UniProtKB-UniRule"/>
</dbReference>
<dbReference type="GO" id="GO:0000917">
    <property type="term" value="P:division septum assembly"/>
    <property type="evidence" value="ECO:0007669"/>
    <property type="project" value="UniProtKB-KW"/>
</dbReference>
<keyword evidence="4 5" id="KW-0131">Cell cycle</keyword>
<dbReference type="AlphaFoldDB" id="A0A4U1BJC6"/>
<comment type="subcellular location">
    <subcellularLocation>
        <location evidence="5">Cytoplasm</location>
    </subcellularLocation>
    <text evidence="5">Localizes to mid-cell in an FtsZ-dependent manner.</text>
</comment>
<comment type="subunit">
    <text evidence="5">Interacts with FtsZ.</text>
</comment>
<dbReference type="Gene3D" id="2.60.440.10">
    <property type="entry name" value="YacF-like domains"/>
    <property type="match status" value="1"/>
</dbReference>
<evidence type="ECO:0000256" key="3">
    <source>
        <dbReference type="ARBA" id="ARBA00023210"/>
    </source>
</evidence>
<keyword evidence="3 5" id="KW-0717">Septation</keyword>
<dbReference type="PANTHER" id="PTHR39455:SF1">
    <property type="entry name" value="CELL DIVISION PROTEIN ZAPD"/>
    <property type="match status" value="1"/>
</dbReference>
<protein>
    <recommendedName>
        <fullName evidence="5">Cell division protein ZapD</fullName>
    </recommendedName>
    <alternativeName>
        <fullName evidence="5">Z ring-associated protein D</fullName>
    </alternativeName>
</protein>
<keyword evidence="1 5" id="KW-0963">Cytoplasm</keyword>
<dbReference type="Pfam" id="PF07072">
    <property type="entry name" value="ZapD"/>
    <property type="match status" value="1"/>
</dbReference>
<dbReference type="SUPFAM" id="SSF160950">
    <property type="entry name" value="YacF-like"/>
    <property type="match status" value="1"/>
</dbReference>
<dbReference type="EMBL" id="SWCI01000001">
    <property type="protein sequence ID" value="TKB51282.1"/>
    <property type="molecule type" value="Genomic_DNA"/>
</dbReference>
<keyword evidence="7" id="KW-1185">Reference proteome</keyword>
<evidence type="ECO:0000256" key="4">
    <source>
        <dbReference type="ARBA" id="ARBA00023306"/>
    </source>
</evidence>
<accession>A0A4U1BJC6</accession>
<dbReference type="RefSeq" id="WP_136850689.1">
    <property type="nucleotide sequence ID" value="NZ_SWCI01000001.1"/>
</dbReference>
<organism evidence="6 7">
    <name type="scientific">Ferrimonas sediminicola</name>
    <dbReference type="NCBI Taxonomy" id="2569538"/>
    <lineage>
        <taxon>Bacteria</taxon>
        <taxon>Pseudomonadati</taxon>
        <taxon>Pseudomonadota</taxon>
        <taxon>Gammaproteobacteria</taxon>
        <taxon>Alteromonadales</taxon>
        <taxon>Ferrimonadaceae</taxon>
        <taxon>Ferrimonas</taxon>
    </lineage>
</organism>
<dbReference type="InterPro" id="IPR009777">
    <property type="entry name" value="ZapD"/>
</dbReference>
<comment type="similarity">
    <text evidence="5">Belongs to the ZapD family.</text>
</comment>
<sequence>MSNSTLYEHPLNERTRFYLRVEQLVQALEDCRNGDCPSAHRSLFRTLFELCDLLERSDIKGELAKQVDQSLSLVTQWQSQPGVDQRQLQALVETLQRQGRALLQMERPGSTLRQDRFLSQIRQRVNLAGGACGFDLPRLQHWLGQSRAQRIQDIDAWLATLAPLTEAIALQLQLIRECSHWENRVAIQGQFLHNADHPLALLRIRLDNHYGCYPVISGHKSRFSLNMMNAGTGSAEVRNLPFSLSLSMETP</sequence>
<comment type="function">
    <text evidence="5">Cell division factor that enhances FtsZ-ring assembly. Directly interacts with FtsZ and promotes bundling of FtsZ protofilaments, with a reduction in FtsZ GTPase activity.</text>
</comment>
<dbReference type="InterPro" id="IPR027462">
    <property type="entry name" value="ZapD_C"/>
</dbReference>
<dbReference type="PANTHER" id="PTHR39455">
    <property type="entry name" value="CELL DIVISION PROTEIN ZAPD"/>
    <property type="match status" value="1"/>
</dbReference>
<evidence type="ECO:0000313" key="7">
    <source>
        <dbReference type="Proteomes" id="UP000305674"/>
    </source>
</evidence>
<dbReference type="GO" id="GO:0032153">
    <property type="term" value="C:cell division site"/>
    <property type="evidence" value="ECO:0007669"/>
    <property type="project" value="TreeGrafter"/>
</dbReference>